<evidence type="ECO:0000313" key="10">
    <source>
        <dbReference type="Proteomes" id="UP000515512"/>
    </source>
</evidence>
<evidence type="ECO:0000256" key="3">
    <source>
        <dbReference type="ARBA" id="ARBA00022679"/>
    </source>
</evidence>
<name>A0A7D6V6V8_9NOCA</name>
<keyword evidence="7" id="KW-0812">Transmembrane</keyword>
<dbReference type="Proteomes" id="UP000515512">
    <property type="component" value="Chromosome"/>
</dbReference>
<feature type="domain" description="Protein kinase" evidence="8">
    <location>
        <begin position="12"/>
        <end position="274"/>
    </location>
</feature>
<dbReference type="PROSITE" id="PS00108">
    <property type="entry name" value="PROTEIN_KINASE_ST"/>
    <property type="match status" value="1"/>
</dbReference>
<proteinExistence type="predicted"/>
<dbReference type="PANTHER" id="PTHR43289">
    <property type="entry name" value="MITOGEN-ACTIVATED PROTEIN KINASE KINASE KINASE 20-RELATED"/>
    <property type="match status" value="1"/>
</dbReference>
<organism evidence="9 10">
    <name type="scientific">Nocardia huaxiensis</name>
    <dbReference type="NCBI Taxonomy" id="2755382"/>
    <lineage>
        <taxon>Bacteria</taxon>
        <taxon>Bacillati</taxon>
        <taxon>Actinomycetota</taxon>
        <taxon>Actinomycetes</taxon>
        <taxon>Mycobacteriales</taxon>
        <taxon>Nocardiaceae</taxon>
        <taxon>Nocardia</taxon>
    </lineage>
</organism>
<keyword evidence="6" id="KW-0067">ATP-binding</keyword>
<evidence type="ECO:0000256" key="1">
    <source>
        <dbReference type="ARBA" id="ARBA00012513"/>
    </source>
</evidence>
<dbReference type="Pfam" id="PF00069">
    <property type="entry name" value="Pkinase"/>
    <property type="match status" value="1"/>
</dbReference>
<protein>
    <recommendedName>
        <fullName evidence="1">non-specific serine/threonine protein kinase</fullName>
        <ecNumber evidence="1">2.7.11.1</ecNumber>
    </recommendedName>
</protein>
<dbReference type="SMART" id="SM00220">
    <property type="entry name" value="S_TKc"/>
    <property type="match status" value="1"/>
</dbReference>
<dbReference type="KEGG" id="nhu:H0264_20615"/>
<keyword evidence="7" id="KW-1133">Transmembrane helix</keyword>
<dbReference type="PANTHER" id="PTHR43289:SF6">
    <property type="entry name" value="SERINE_THREONINE-PROTEIN KINASE NEKL-3"/>
    <property type="match status" value="1"/>
</dbReference>
<feature type="transmembrane region" description="Helical" evidence="7">
    <location>
        <begin position="306"/>
        <end position="327"/>
    </location>
</feature>
<evidence type="ECO:0000256" key="4">
    <source>
        <dbReference type="ARBA" id="ARBA00022741"/>
    </source>
</evidence>
<dbReference type="PROSITE" id="PS50011">
    <property type="entry name" value="PROTEIN_KINASE_DOM"/>
    <property type="match status" value="1"/>
</dbReference>
<dbReference type="AlphaFoldDB" id="A0A7D6V6V8"/>
<keyword evidence="7" id="KW-0472">Membrane</keyword>
<evidence type="ECO:0000256" key="2">
    <source>
        <dbReference type="ARBA" id="ARBA00022527"/>
    </source>
</evidence>
<evidence type="ECO:0000256" key="5">
    <source>
        <dbReference type="ARBA" id="ARBA00022777"/>
    </source>
</evidence>
<dbReference type="InterPro" id="IPR008271">
    <property type="entry name" value="Ser/Thr_kinase_AS"/>
</dbReference>
<dbReference type="CDD" id="cd14014">
    <property type="entry name" value="STKc_PknB_like"/>
    <property type="match status" value="1"/>
</dbReference>
<dbReference type="Gene3D" id="3.30.200.20">
    <property type="entry name" value="Phosphorylase Kinase, domain 1"/>
    <property type="match status" value="1"/>
</dbReference>
<evidence type="ECO:0000256" key="7">
    <source>
        <dbReference type="SAM" id="Phobius"/>
    </source>
</evidence>
<dbReference type="EC" id="2.7.11.1" evidence="1"/>
<dbReference type="InterPro" id="IPR011009">
    <property type="entry name" value="Kinase-like_dom_sf"/>
</dbReference>
<accession>A0A7D6V6V8</accession>
<dbReference type="GO" id="GO:0005524">
    <property type="term" value="F:ATP binding"/>
    <property type="evidence" value="ECO:0007669"/>
    <property type="project" value="UniProtKB-KW"/>
</dbReference>
<evidence type="ECO:0000313" key="9">
    <source>
        <dbReference type="EMBL" id="QLY27851.1"/>
    </source>
</evidence>
<gene>
    <name evidence="9" type="ORF">H0264_20615</name>
</gene>
<keyword evidence="2 9" id="KW-0723">Serine/threonine-protein kinase</keyword>
<keyword evidence="5 9" id="KW-0418">Kinase</keyword>
<dbReference type="Gene3D" id="1.10.510.10">
    <property type="entry name" value="Transferase(Phosphotransferase) domain 1"/>
    <property type="match status" value="1"/>
</dbReference>
<dbReference type="SUPFAM" id="SSF56112">
    <property type="entry name" value="Protein kinase-like (PK-like)"/>
    <property type="match status" value="1"/>
</dbReference>
<keyword evidence="4" id="KW-0547">Nucleotide-binding</keyword>
<evidence type="ECO:0000259" key="8">
    <source>
        <dbReference type="PROSITE" id="PS50011"/>
    </source>
</evidence>
<dbReference type="GO" id="GO:0004674">
    <property type="term" value="F:protein serine/threonine kinase activity"/>
    <property type="evidence" value="ECO:0007669"/>
    <property type="project" value="UniProtKB-KW"/>
</dbReference>
<keyword evidence="10" id="KW-1185">Reference proteome</keyword>
<keyword evidence="3" id="KW-0808">Transferase</keyword>
<dbReference type="InterPro" id="IPR000719">
    <property type="entry name" value="Prot_kinase_dom"/>
</dbReference>
<reference evidence="9 10" key="1">
    <citation type="submission" date="2020-07" db="EMBL/GenBank/DDBJ databases">
        <authorList>
            <person name="Zhuang K."/>
            <person name="Ran Y."/>
        </authorList>
    </citation>
    <scope>NUCLEOTIDE SEQUENCE [LARGE SCALE GENOMIC DNA]</scope>
    <source>
        <strain evidence="9 10">WCH-YHL-001</strain>
    </source>
</reference>
<dbReference type="RefSeq" id="WP_181579059.1">
    <property type="nucleotide sequence ID" value="NZ_CP059399.1"/>
</dbReference>
<dbReference type="EMBL" id="CP059399">
    <property type="protein sequence ID" value="QLY27851.1"/>
    <property type="molecule type" value="Genomic_DNA"/>
</dbReference>
<sequence>MELAEGMVFAGYRIERKLGAGSSGTVYLAQHPRLPRKDALKILFEGSGVVADLPGKFLRDADLAARLNHPNLVAVRDRGVEGGRLWIAMQYVHGPDLAELIRWAGGGLDPARVVAIIAEAAQGIDEIHSAGLLHRDVKPANILVAAEPGATERVYITDYGIGAALADSVHGIAPAEAATPAYAAPERIRAETIDHRADVYALGCTLFHALTGTAPFPRDNTAAIMYAHLHEAPPRVSDRKPGVAPGFDSVVARAMAKDPRDRYASCGELAAAAVAALTASVPDSAGSGHAGPGAGQRNRRRYRLPIALGAAVILLASVIGLAVAFGAGESGRGVESRVAVPVTGTTEAREWGEVGYIVTAFPDVLPPLPGGAGYQDVTTCFAAKPGGERVLLTTKLPVAELNCVGDLNPVWNMTITCNADRTPILPDELLAEVEGHESWRRGSGSGNIFWGRGVFPEMNAATSGKAASILDVYFDDPSRNFCRMRVFGDLASGSELRTRWWLGAPV</sequence>
<evidence type="ECO:0000256" key="6">
    <source>
        <dbReference type="ARBA" id="ARBA00022840"/>
    </source>
</evidence>